<proteinExistence type="predicted"/>
<protein>
    <submittedName>
        <fullName evidence="1">Uncharacterized protein</fullName>
    </submittedName>
</protein>
<keyword evidence="2" id="KW-1185">Reference proteome</keyword>
<dbReference type="KEGG" id="vg:13165577"/>
<accession>I3UM92</accession>
<dbReference type="GeneID" id="13165577"/>
<organism evidence="1 2">
    <name type="scientific">Colwellia phage 9A</name>
    <dbReference type="NCBI Taxonomy" id="765765"/>
    <lineage>
        <taxon>Viruses</taxon>
        <taxon>Duplodnaviria</taxon>
        <taxon>Heunggongvirae</taxon>
        <taxon>Uroviricota</taxon>
        <taxon>Caudoviricetes</taxon>
        <taxon>Franklinbayvirus</taxon>
        <taxon>Franklinbayvirus fv9A</taxon>
    </lineage>
</organism>
<gene>
    <name evidence="1" type="ORF">COPG_00011</name>
</gene>
<dbReference type="Proteomes" id="UP000005266">
    <property type="component" value="Segment"/>
</dbReference>
<evidence type="ECO:0000313" key="2">
    <source>
        <dbReference type="Proteomes" id="UP000005266"/>
    </source>
</evidence>
<dbReference type="RefSeq" id="YP_006489197.1">
    <property type="nucleotide sequence ID" value="NC_018088.1"/>
</dbReference>
<reference evidence="1 2" key="1">
    <citation type="journal article" date="2013" name="Extremophiles">
        <title>Genomic analysis of cold-active Colwelliaphage 9A and psychrophilic phage-host interactions.</title>
        <authorList>
            <person name="Colangelo-Lillis J.R."/>
            <person name="Deming J.W."/>
        </authorList>
    </citation>
    <scope>NUCLEOTIDE SEQUENCE [LARGE SCALE GENOMIC DNA]</scope>
    <source>
        <strain evidence="1">9A</strain>
    </source>
</reference>
<dbReference type="EMBL" id="HQ317390">
    <property type="protein sequence ID" value="AFK66607.1"/>
    <property type="molecule type" value="Genomic_DNA"/>
</dbReference>
<sequence length="78" mass="8644">MQMLLIDYDIINWVYGSPELAIVSLTANLPKLKLKVDNATDPVNLHAAKGSLKLAEMTITQIKKDIENDQANNSVYSV</sequence>
<name>I3UM92_9CAUD</name>
<evidence type="ECO:0000313" key="1">
    <source>
        <dbReference type="EMBL" id="AFK66607.1"/>
    </source>
</evidence>